<dbReference type="SUPFAM" id="SSF55048">
    <property type="entry name" value="Probable ACP-binding domain of malonyl-CoA ACP transacylase"/>
    <property type="match status" value="1"/>
</dbReference>
<dbReference type="Pfam" id="PF02801">
    <property type="entry name" value="Ketoacyl-synt_C"/>
    <property type="match status" value="1"/>
</dbReference>
<dbReference type="InterPro" id="IPR020841">
    <property type="entry name" value="PKS_Beta-ketoAc_synthase_dom"/>
</dbReference>
<dbReference type="PROSITE" id="PS52004">
    <property type="entry name" value="KS3_2"/>
    <property type="match status" value="1"/>
</dbReference>
<dbReference type="SMART" id="SM00827">
    <property type="entry name" value="PKS_AT"/>
    <property type="match status" value="1"/>
</dbReference>
<dbReference type="Gene3D" id="3.10.129.110">
    <property type="entry name" value="Polyketide synthase dehydratase"/>
    <property type="match status" value="1"/>
</dbReference>
<dbReference type="InterPro" id="IPR036736">
    <property type="entry name" value="ACP-like_sf"/>
</dbReference>
<dbReference type="InterPro" id="IPR049551">
    <property type="entry name" value="PKS_DH_C"/>
</dbReference>
<feature type="region of interest" description="C-terminal hotdog fold" evidence="8">
    <location>
        <begin position="1141"/>
        <end position="1298"/>
    </location>
</feature>
<dbReference type="PROSITE" id="PS50075">
    <property type="entry name" value="CARRIER"/>
    <property type="match status" value="1"/>
</dbReference>
<dbReference type="InterPro" id="IPR056501">
    <property type="entry name" value="NAD-bd_HRPKS_sdrA"/>
</dbReference>
<dbReference type="GO" id="GO:0031177">
    <property type="term" value="F:phosphopantetheine binding"/>
    <property type="evidence" value="ECO:0007669"/>
    <property type="project" value="InterPro"/>
</dbReference>
<dbReference type="InterPro" id="IPR036291">
    <property type="entry name" value="NAD(P)-bd_dom_sf"/>
</dbReference>
<dbReference type="InterPro" id="IPR016039">
    <property type="entry name" value="Thiolase-like"/>
</dbReference>
<dbReference type="GO" id="GO:0004312">
    <property type="term" value="F:fatty acid synthase activity"/>
    <property type="evidence" value="ECO:0007669"/>
    <property type="project" value="TreeGrafter"/>
</dbReference>
<dbReference type="SUPFAM" id="SSF53901">
    <property type="entry name" value="Thiolase-like"/>
    <property type="match status" value="1"/>
</dbReference>
<dbReference type="FunFam" id="3.40.50.720:FF:000209">
    <property type="entry name" value="Polyketide synthase Pks12"/>
    <property type="match status" value="1"/>
</dbReference>
<dbReference type="Gene3D" id="3.40.50.720">
    <property type="entry name" value="NAD(P)-binding Rossmann-like Domain"/>
    <property type="match status" value="1"/>
</dbReference>
<dbReference type="PROSITE" id="PS00012">
    <property type="entry name" value="PHOSPHOPANTETHEINE"/>
    <property type="match status" value="1"/>
</dbReference>
<dbReference type="SUPFAM" id="SSF50129">
    <property type="entry name" value="GroES-like"/>
    <property type="match status" value="1"/>
</dbReference>
<dbReference type="InterPro" id="IPR032821">
    <property type="entry name" value="PKS_assoc"/>
</dbReference>
<evidence type="ECO:0000259" key="9">
    <source>
        <dbReference type="PROSITE" id="PS50075"/>
    </source>
</evidence>
<dbReference type="Pfam" id="PF00698">
    <property type="entry name" value="Acyl_transf_1"/>
    <property type="match status" value="1"/>
</dbReference>
<dbReference type="InterPro" id="IPR006162">
    <property type="entry name" value="Ppantetheine_attach_site"/>
</dbReference>
<dbReference type="Pfam" id="PF00550">
    <property type="entry name" value="PP-binding"/>
    <property type="match status" value="1"/>
</dbReference>
<dbReference type="InterPro" id="IPR014031">
    <property type="entry name" value="Ketoacyl_synth_C"/>
</dbReference>
<dbReference type="SUPFAM" id="SSF51735">
    <property type="entry name" value="NAD(P)-binding Rossmann-fold domains"/>
    <property type="match status" value="2"/>
</dbReference>
<name>A0A5M9MMD0_9EURO</name>
<dbReference type="Pfam" id="PF13602">
    <property type="entry name" value="ADH_zinc_N_2"/>
    <property type="match status" value="1"/>
</dbReference>
<evidence type="ECO:0000259" key="11">
    <source>
        <dbReference type="PROSITE" id="PS52019"/>
    </source>
</evidence>
<evidence type="ECO:0000256" key="4">
    <source>
        <dbReference type="ARBA" id="ARBA00022857"/>
    </source>
</evidence>
<dbReference type="GO" id="GO:0004315">
    <property type="term" value="F:3-oxoacyl-[acyl-carrier-protein] synthase activity"/>
    <property type="evidence" value="ECO:0007669"/>
    <property type="project" value="InterPro"/>
</dbReference>
<dbReference type="InterPro" id="IPR020843">
    <property type="entry name" value="ER"/>
</dbReference>
<dbReference type="InterPro" id="IPR016035">
    <property type="entry name" value="Acyl_Trfase/lysoPLipase"/>
</dbReference>
<dbReference type="InterPro" id="IPR050091">
    <property type="entry name" value="PKS_NRPS_Biosynth_Enz"/>
</dbReference>
<dbReference type="InterPro" id="IPR013968">
    <property type="entry name" value="PKS_KR"/>
</dbReference>
<feature type="domain" description="PKS/mFAS DH" evidence="11">
    <location>
        <begin position="978"/>
        <end position="1298"/>
    </location>
</feature>
<dbReference type="InterPro" id="IPR013154">
    <property type="entry name" value="ADH-like_N"/>
</dbReference>
<evidence type="ECO:0000256" key="8">
    <source>
        <dbReference type="PROSITE-ProRule" id="PRU01363"/>
    </source>
</evidence>
<dbReference type="InterPro" id="IPR013217">
    <property type="entry name" value="Methyltransf_12"/>
</dbReference>
<organism evidence="12 13">
    <name type="scientific">Aspergillus tanneri</name>
    <dbReference type="NCBI Taxonomy" id="1220188"/>
    <lineage>
        <taxon>Eukaryota</taxon>
        <taxon>Fungi</taxon>
        <taxon>Dikarya</taxon>
        <taxon>Ascomycota</taxon>
        <taxon>Pezizomycotina</taxon>
        <taxon>Eurotiomycetes</taxon>
        <taxon>Eurotiomycetidae</taxon>
        <taxon>Eurotiales</taxon>
        <taxon>Aspergillaceae</taxon>
        <taxon>Aspergillus</taxon>
        <taxon>Aspergillus subgen. Circumdati</taxon>
    </lineage>
</organism>
<evidence type="ECO:0000256" key="7">
    <source>
        <dbReference type="ARBA" id="ARBA00023315"/>
    </source>
</evidence>
<dbReference type="SMART" id="SM00825">
    <property type="entry name" value="PKS_KS"/>
    <property type="match status" value="1"/>
</dbReference>
<reference evidence="12 13" key="1">
    <citation type="submission" date="2019-08" db="EMBL/GenBank/DDBJ databases">
        <title>The genome sequence of a newly discovered highly antifungal drug resistant Aspergillus species, Aspergillus tanneri NIH 1004.</title>
        <authorList>
            <person name="Mounaud S."/>
            <person name="Singh I."/>
            <person name="Joardar V."/>
            <person name="Pakala S."/>
            <person name="Pakala S."/>
            <person name="Venepally P."/>
            <person name="Chung J.K."/>
            <person name="Losada L."/>
            <person name="Nierman W.C."/>
        </authorList>
    </citation>
    <scope>NUCLEOTIDE SEQUENCE [LARGE SCALE GENOMIC DNA]</scope>
    <source>
        <strain evidence="12 13">NIH1004</strain>
    </source>
</reference>
<dbReference type="InterPro" id="IPR057326">
    <property type="entry name" value="KR_dom"/>
</dbReference>
<evidence type="ECO:0000313" key="12">
    <source>
        <dbReference type="EMBL" id="KAA8646574.1"/>
    </source>
</evidence>
<dbReference type="VEuPathDB" id="FungiDB:EYZ11_011749"/>
<dbReference type="OrthoDB" id="329835at2759"/>
<dbReference type="InterPro" id="IPR014043">
    <property type="entry name" value="Acyl_transferase_dom"/>
</dbReference>
<dbReference type="GO" id="GO:0008270">
    <property type="term" value="F:zinc ion binding"/>
    <property type="evidence" value="ECO:0007669"/>
    <property type="project" value="InterPro"/>
</dbReference>
<evidence type="ECO:0000256" key="2">
    <source>
        <dbReference type="ARBA" id="ARBA00022553"/>
    </source>
</evidence>
<dbReference type="SUPFAM" id="SSF47336">
    <property type="entry name" value="ACP-like"/>
    <property type="match status" value="1"/>
</dbReference>
<dbReference type="Pfam" id="PF08242">
    <property type="entry name" value="Methyltransf_12"/>
    <property type="match status" value="1"/>
</dbReference>
<keyword evidence="4" id="KW-0521">NADP</keyword>
<dbReference type="GO" id="GO:0006633">
    <property type="term" value="P:fatty acid biosynthetic process"/>
    <property type="evidence" value="ECO:0007669"/>
    <property type="project" value="InterPro"/>
</dbReference>
<dbReference type="PANTHER" id="PTHR43775">
    <property type="entry name" value="FATTY ACID SYNTHASE"/>
    <property type="match status" value="1"/>
</dbReference>
<dbReference type="InterPro" id="IPR016036">
    <property type="entry name" value="Malonyl_transacylase_ACP-bd"/>
</dbReference>
<dbReference type="Pfam" id="PF14765">
    <property type="entry name" value="PS-DH"/>
    <property type="match status" value="1"/>
</dbReference>
<dbReference type="PROSITE" id="PS00606">
    <property type="entry name" value="KS3_1"/>
    <property type="match status" value="1"/>
</dbReference>
<dbReference type="Gene3D" id="3.90.180.10">
    <property type="entry name" value="Medium-chain alcohol dehydrogenases, catalytic domain"/>
    <property type="match status" value="1"/>
</dbReference>
<evidence type="ECO:0000256" key="1">
    <source>
        <dbReference type="ARBA" id="ARBA00022450"/>
    </source>
</evidence>
<feature type="domain" description="Ketosynthase family 3 (KS3)" evidence="10">
    <location>
        <begin position="10"/>
        <end position="436"/>
    </location>
</feature>
<proteinExistence type="predicted"/>
<dbReference type="Gene3D" id="3.30.70.3290">
    <property type="match status" value="1"/>
</dbReference>
<keyword evidence="7" id="KW-0012">Acyltransferase</keyword>
<dbReference type="SMART" id="SM00822">
    <property type="entry name" value="PKS_KR"/>
    <property type="match status" value="1"/>
</dbReference>
<dbReference type="Gene3D" id="3.40.50.150">
    <property type="entry name" value="Vaccinia Virus protein VP39"/>
    <property type="match status" value="1"/>
</dbReference>
<dbReference type="Pfam" id="PF00109">
    <property type="entry name" value="ketoacyl-synt"/>
    <property type="match status" value="1"/>
</dbReference>
<dbReference type="CDD" id="cd00833">
    <property type="entry name" value="PKS"/>
    <property type="match status" value="1"/>
</dbReference>
<keyword evidence="5" id="KW-0560">Oxidoreductase</keyword>
<dbReference type="Pfam" id="PF08659">
    <property type="entry name" value="KR"/>
    <property type="match status" value="1"/>
</dbReference>
<dbReference type="RefSeq" id="XP_033425935.1">
    <property type="nucleotide sequence ID" value="XM_033572620.1"/>
</dbReference>
<dbReference type="SUPFAM" id="SSF52151">
    <property type="entry name" value="FabD/lysophospholipase-like"/>
    <property type="match status" value="1"/>
</dbReference>
<keyword evidence="2" id="KW-0597">Phosphoprotein</keyword>
<dbReference type="SMART" id="SM00826">
    <property type="entry name" value="PKS_DH"/>
    <property type="match status" value="1"/>
</dbReference>
<dbReference type="CDD" id="cd02440">
    <property type="entry name" value="AdoMet_MTases"/>
    <property type="match status" value="1"/>
</dbReference>
<dbReference type="InterPro" id="IPR020806">
    <property type="entry name" value="PKS_PP-bd"/>
</dbReference>
<dbReference type="Gene3D" id="3.40.47.10">
    <property type="match status" value="1"/>
</dbReference>
<dbReference type="Gene3D" id="3.40.366.10">
    <property type="entry name" value="Malonyl-Coenzyme A Acyl Carrier Protein, domain 2"/>
    <property type="match status" value="1"/>
</dbReference>
<evidence type="ECO:0000256" key="6">
    <source>
        <dbReference type="ARBA" id="ARBA00023268"/>
    </source>
</evidence>
<dbReference type="InterPro" id="IPR014030">
    <property type="entry name" value="Ketoacyl_synth_N"/>
</dbReference>
<dbReference type="Pfam" id="PF23114">
    <property type="entry name" value="NAD-bd_HRPKS_sdrA"/>
    <property type="match status" value="1"/>
</dbReference>
<dbReference type="InterPro" id="IPR002364">
    <property type="entry name" value="Quin_OxRdtase/zeta-crystal_CS"/>
</dbReference>
<dbReference type="InterPro" id="IPR018201">
    <property type="entry name" value="Ketoacyl_synth_AS"/>
</dbReference>
<feature type="region of interest" description="N-terminal hotdog fold" evidence="8">
    <location>
        <begin position="978"/>
        <end position="1111"/>
    </location>
</feature>
<dbReference type="GO" id="GO:0030639">
    <property type="term" value="P:polyketide biosynthetic process"/>
    <property type="evidence" value="ECO:0007669"/>
    <property type="project" value="UniProtKB-ARBA"/>
</dbReference>
<sequence length="2599" mass="285216">MGSACTGDAPPPLAVVGFSFRFPQDAVSPNSFWRMLLDARCASSDFPPSRMNIDGHYHPDKGRLDSTCVRGGHFLAEDLGAFDAPFFAMSAAEAEAMDPQQRLILETTYRALENAGLPMEHVAGSRTSVMAGSFSDDYFLLQTKDPLKMPKYMSIGNSRSMLANRISWFFDLVGPSAAVDTACSSSLMAVDLACQSIWSGDATMGLAIGSNVILSPEMTISLDNLGLLSRDGCCYSFDQRANGYGRGEGVGVLVIKPLEAAICDGDPVRAVIRSSASNQDGKTPGVTQPSKASQLRLIRDTYRKAGLDMGVTRYFEAHGTGTSVGDPIEARAIGTAFRQHRSAGEPLYVGSVKSNLGHLEGASGVAGVIKTILILEKGLIPPNSCNAQRQNMQIDDEFLHIQIPNRTVPWPSNGLRRASVSSFGFGGANSHVVLDDAYHYLHLNKLNGHHRTLTPGAPSLHGIGFTLTSQDNEAKGSASHMVDQEPAKLLVWSSADDGGIQRLAEAWKPYLDSLSISQSDRIAFLHHLAYTLSVRRSHLQWRTFVAANPYQRLDNLVDRFITPVRALSSPKLAFVFTGQGAQWHAMGKELFDRYPVFKSSMMDAERIVQSFGCNWQFQDELQRSEPDSKVKDPTLAQSLCTALQIALIDLFASWNITPVAVIGHSSGEVAAAYCARALSKRSALKVAHHRGILVGKAAATSPVNGAMISVGLSEGEIQQYLQCIAAQCHVAPLEVACINSPKSVTVSGEERQIEKLQDILACRKIFFRRLAVSVAYHSSQMQEVSVPYLHAIGDIEMGPNPLGAPEMISSVTGNWVPKEQLATAEYWVQNLVSPVLFSAALTRLISSSATEVPKKIDGSHRRAIPISHLLEIGPHAALQGPCRDILQHSQASHVPSYLPTLQRNISATDTILQAAGHLHCSGYPIDLSQVNNIYDTFPAGNRAETLSDLPEYSFNHTKNYWQESRLSLAYRCRNSGRLDLLGIADQDHNPMEGKWRNILRRDEMAWIQDHKINNSMIYPAAGMLAMAIEAATQLAEPEGLQISSFDIHDSVFHSALPIPSHGSVETTIHLRRTRGSQVTDCAWFEFRICSLVGDRWMENCTGSICVNFEGKEKGLDRNGREEQAWQSGLLQTYRNAAGSCTVSIDPAAFYYILASSGYQYGPAFRAITALHSDNGKHTELLSDVQTYRETSGENLKAEQHVIHPTTLDAVIHTICGIITEMGLHTGVVGVPGRIDRIWISRSGLSYPTAETIKVHARSRQSVIGDLRYSINAFNHSVSRVLIAMEGLRVAPFAGSRSLSGERAKADNLCHYVQWKPDMSLLEKDELCGFFEDGRAAESEPVQFFTDLDFLILASLIRALDQMRRKSGPRDLPPHLRKYLNWGLHQQRLLESGRSPFSALTWKNRLKDDDFLLQLHEKLAGTSKRGLFVSTICQHLPSLATGELDLLSLLFTGELYRDSYYEIVNTQPRMLKFATYLDALAHKNPHMKILEVGAGTGAMTNYCINILARNKNSDQEVPRYARWDFTDISASFFAKAREAFADQGPRMQFRALNIENDPEQQGFECESYDMVVAFLVLHATANLNASLTNVRKLLKPGGQLILLELTRPEAIRTAFIFGLLDDWWRGMEPERKHSPCVNEAQWNEYLVKSGFSGCDVAIPDYSNSICQEACLILSTAIETRVVQQSPPPPVHILFTQSSTAQLAMAQHLERRLKRSTDLTITLGSLEDTVLSQPCPEAVHVSLVETDTPFLYDVTEEDFRLLHHWLILSTKVVWVNSGGGQEPWPKSRLVDGLFRVWGEENDRAELTTVSLDPSAASIEHQLQLIERIIRGITAGHVTDTEYIEQSGMLHVGRVVHASAMNQKLASRKHPRAVPQMIRSSPPLRLEIGSPGLLDTLQFVKDRSVEQPLKPTEIEVQVKNVGLNFLDVLIALGRLDSKALGVEFAGQVTRVGESCQRFQPGDRVVACHASRYACYVRLGEDMAVVKIPDQLPFAEAAALPAAYVTAWIALHDIANLQRGESVLIHSGAGGTGQAAIQVARYLGGQIFTTVGSESKAKFLTDYYRIPSDHIFSSRNTLFARGVRRLTANKGVDVVFNSLSSDGLLASWESVAPYGRFVEIGKNDILSNSKLPMLPFLGNVTFRAFDLAAMTLERPHRVAEALEHILSLILEQHLCPASPLRVYGLSEIETAFRQMQSGKNIGKTVLEMRPEDSVMATLEANPIRLFDSNGTYVIAGGLGGLGRSVARWFIDRGAKNLLLLSRSGKESAHAARLTADIQACSNAKVEILACDITDCRSLESCLRHAQQSMPPVKGCVQGAVVVSNSSFPSLSFETWRAATAPKAQGSWNLHKALPSGMDFFVLLSSIAGIYGTRGESAYAAGNTFMDGLARYRVRRGEKAVSIDLGLFVSTGVVNDHPELRKKVLTNSSFVPVTESDLHALLDHYCDPDVGILPVDKSQIIVGIAPRVRENGMHTSWLQRPFFQHLSLGTSATASDSWQSEATDFAAAFSSARSIKEATAAAFKALKLKLAETLSLPMDGLDTDRPMHQFGVDSLTAVELTNWLSQELRADIAVLDIMGDASIASIAALAAAKSAYREGGWGND</sequence>
<evidence type="ECO:0000313" key="13">
    <source>
        <dbReference type="Proteomes" id="UP000324241"/>
    </source>
</evidence>
<feature type="active site" description="Proton donor; for dehydratase activity" evidence="8">
    <location>
        <position position="1208"/>
    </location>
</feature>
<protein>
    <submittedName>
        <fullName evidence="12">Type I Polyketide synthases (Type I PKS)</fullName>
    </submittedName>
</protein>
<accession>A0A5M9MMD0</accession>
<dbReference type="InterPro" id="IPR049552">
    <property type="entry name" value="PKS_DH_N"/>
</dbReference>
<evidence type="ECO:0000256" key="3">
    <source>
        <dbReference type="ARBA" id="ARBA00022679"/>
    </source>
</evidence>
<dbReference type="InterPro" id="IPR011032">
    <property type="entry name" value="GroES-like_sf"/>
</dbReference>
<dbReference type="Pfam" id="PF08240">
    <property type="entry name" value="ADH_N"/>
    <property type="match status" value="1"/>
</dbReference>
<dbReference type="Pfam" id="PF16197">
    <property type="entry name" value="KAsynt_C_assoc"/>
    <property type="match status" value="1"/>
</dbReference>
<dbReference type="SMART" id="SM00829">
    <property type="entry name" value="PKS_ER"/>
    <property type="match status" value="1"/>
</dbReference>
<dbReference type="InterPro" id="IPR042104">
    <property type="entry name" value="PKS_dehydratase_sf"/>
</dbReference>
<dbReference type="SMART" id="SM00823">
    <property type="entry name" value="PKS_PP"/>
    <property type="match status" value="1"/>
</dbReference>
<dbReference type="GO" id="GO:0016491">
    <property type="term" value="F:oxidoreductase activity"/>
    <property type="evidence" value="ECO:0007669"/>
    <property type="project" value="UniProtKB-KW"/>
</dbReference>
<feature type="domain" description="Carrier" evidence="9">
    <location>
        <begin position="2512"/>
        <end position="2589"/>
    </location>
</feature>
<feature type="active site" description="Proton acceptor; for dehydratase activity" evidence="8">
    <location>
        <position position="1010"/>
    </location>
</feature>
<gene>
    <name evidence="12" type="ORF">ATNIH1004_008007</name>
</gene>
<keyword evidence="6" id="KW-0511">Multifunctional enzyme</keyword>
<evidence type="ECO:0000259" key="10">
    <source>
        <dbReference type="PROSITE" id="PS52004"/>
    </source>
</evidence>
<dbReference type="InterPro" id="IPR029063">
    <property type="entry name" value="SAM-dependent_MTases_sf"/>
</dbReference>
<dbReference type="InterPro" id="IPR009081">
    <property type="entry name" value="PP-bd_ACP"/>
</dbReference>
<comment type="caution">
    <text evidence="12">The sequence shown here is derived from an EMBL/GenBank/DDBJ whole genome shotgun (WGS) entry which is preliminary data.</text>
</comment>
<dbReference type="GO" id="GO:1901336">
    <property type="term" value="P:lactone biosynthetic process"/>
    <property type="evidence" value="ECO:0007669"/>
    <property type="project" value="UniProtKB-ARBA"/>
</dbReference>
<evidence type="ECO:0000256" key="5">
    <source>
        <dbReference type="ARBA" id="ARBA00023002"/>
    </source>
</evidence>
<dbReference type="EMBL" id="QUQM01000007">
    <property type="protein sequence ID" value="KAA8646574.1"/>
    <property type="molecule type" value="Genomic_DNA"/>
</dbReference>
<dbReference type="InterPro" id="IPR049900">
    <property type="entry name" value="PKS_mFAS_DH"/>
</dbReference>
<dbReference type="SUPFAM" id="SSF53335">
    <property type="entry name" value="S-adenosyl-L-methionine-dependent methyltransferases"/>
    <property type="match status" value="1"/>
</dbReference>
<dbReference type="PROSITE" id="PS01162">
    <property type="entry name" value="QOR_ZETA_CRYSTAL"/>
    <property type="match status" value="1"/>
</dbReference>
<dbReference type="PANTHER" id="PTHR43775:SF29">
    <property type="entry name" value="ASPERFURANONE POLYKETIDE SYNTHASE AFOG-RELATED"/>
    <property type="match status" value="1"/>
</dbReference>
<dbReference type="Gene3D" id="1.10.1200.10">
    <property type="entry name" value="ACP-like"/>
    <property type="match status" value="1"/>
</dbReference>
<dbReference type="PROSITE" id="PS52019">
    <property type="entry name" value="PKS_MFAS_DH"/>
    <property type="match status" value="1"/>
</dbReference>
<keyword evidence="3" id="KW-0808">Transferase</keyword>
<dbReference type="CDD" id="cd05195">
    <property type="entry name" value="enoyl_red"/>
    <property type="match status" value="1"/>
</dbReference>
<dbReference type="Proteomes" id="UP000324241">
    <property type="component" value="Unassembled WGS sequence"/>
</dbReference>
<keyword evidence="1" id="KW-0596">Phosphopantetheine</keyword>
<dbReference type="GeneID" id="54330709"/>
<dbReference type="Pfam" id="PF21089">
    <property type="entry name" value="PKS_DH_N"/>
    <property type="match status" value="1"/>
</dbReference>
<dbReference type="InterPro" id="IPR020807">
    <property type="entry name" value="PKS_DH"/>
</dbReference>
<dbReference type="InterPro" id="IPR001227">
    <property type="entry name" value="Ac_transferase_dom_sf"/>
</dbReference>